<comment type="subcellular location">
    <subcellularLocation>
        <location evidence="1">Cell membrane</location>
        <topology evidence="1">Lipid-anchor</topology>
    </subcellularLocation>
</comment>
<evidence type="ECO:0000256" key="4">
    <source>
        <dbReference type="SAM" id="SignalP"/>
    </source>
</evidence>
<dbReference type="AlphaFoldDB" id="A0A1I1H2K9"/>
<dbReference type="PROSITE" id="PS51257">
    <property type="entry name" value="PROKAR_LIPOPROTEIN"/>
    <property type="match status" value="1"/>
</dbReference>
<dbReference type="GO" id="GO:1904680">
    <property type="term" value="F:peptide transmembrane transporter activity"/>
    <property type="evidence" value="ECO:0007669"/>
    <property type="project" value="TreeGrafter"/>
</dbReference>
<feature type="signal peptide" evidence="4">
    <location>
        <begin position="1"/>
        <end position="21"/>
    </location>
</feature>
<evidence type="ECO:0000256" key="2">
    <source>
        <dbReference type="ARBA" id="ARBA00005695"/>
    </source>
</evidence>
<dbReference type="InterPro" id="IPR039424">
    <property type="entry name" value="SBP_5"/>
</dbReference>
<dbReference type="EMBL" id="FOMG01000001">
    <property type="protein sequence ID" value="SFC18021.1"/>
    <property type="molecule type" value="Genomic_DNA"/>
</dbReference>
<protein>
    <submittedName>
        <fullName evidence="6">Peptide/nickel transport system substrate-binding protein</fullName>
    </submittedName>
</protein>
<organism evidence="6 7">
    <name type="scientific">Clostridium uliginosum</name>
    <dbReference type="NCBI Taxonomy" id="119641"/>
    <lineage>
        <taxon>Bacteria</taxon>
        <taxon>Bacillati</taxon>
        <taxon>Bacillota</taxon>
        <taxon>Clostridia</taxon>
        <taxon>Eubacteriales</taxon>
        <taxon>Clostridiaceae</taxon>
        <taxon>Clostridium</taxon>
    </lineage>
</organism>
<dbReference type="OrthoDB" id="9772924at2"/>
<proteinExistence type="inferred from homology"/>
<dbReference type="CDD" id="cd08493">
    <property type="entry name" value="PBP2_DppA_like"/>
    <property type="match status" value="1"/>
</dbReference>
<keyword evidence="3 4" id="KW-0732">Signal</keyword>
<evidence type="ECO:0000313" key="7">
    <source>
        <dbReference type="Proteomes" id="UP000199263"/>
    </source>
</evidence>
<dbReference type="STRING" id="119641.SAMN05421842_101150"/>
<dbReference type="PANTHER" id="PTHR30290">
    <property type="entry name" value="PERIPLASMIC BINDING COMPONENT OF ABC TRANSPORTER"/>
    <property type="match status" value="1"/>
</dbReference>
<feature type="chain" id="PRO_5039231815" evidence="4">
    <location>
        <begin position="22"/>
        <end position="521"/>
    </location>
</feature>
<dbReference type="RefSeq" id="WP_090087729.1">
    <property type="nucleotide sequence ID" value="NZ_FOMG01000001.1"/>
</dbReference>
<evidence type="ECO:0000256" key="3">
    <source>
        <dbReference type="ARBA" id="ARBA00022729"/>
    </source>
</evidence>
<evidence type="ECO:0000256" key="1">
    <source>
        <dbReference type="ARBA" id="ARBA00004193"/>
    </source>
</evidence>
<dbReference type="GO" id="GO:0043190">
    <property type="term" value="C:ATP-binding cassette (ABC) transporter complex"/>
    <property type="evidence" value="ECO:0007669"/>
    <property type="project" value="InterPro"/>
</dbReference>
<comment type="similarity">
    <text evidence="2">Belongs to the bacterial solute-binding protein 5 family.</text>
</comment>
<name>A0A1I1H2K9_9CLOT</name>
<dbReference type="GO" id="GO:0015833">
    <property type="term" value="P:peptide transport"/>
    <property type="evidence" value="ECO:0007669"/>
    <property type="project" value="TreeGrafter"/>
</dbReference>
<accession>A0A1I1H2K9</accession>
<gene>
    <name evidence="6" type="ORF">SAMN05421842_101150</name>
</gene>
<feature type="domain" description="Solute-binding protein family 5" evidence="5">
    <location>
        <begin position="80"/>
        <end position="438"/>
    </location>
</feature>
<keyword evidence="7" id="KW-1185">Reference proteome</keyword>
<dbReference type="InterPro" id="IPR023765">
    <property type="entry name" value="SBP_5_CS"/>
</dbReference>
<sequence length="521" mass="57440">MKKKVLSLILSAILATTFLVGCGGQATSTKNSTGNKTFIFAQGADPRGLDPAFVDDGESAKVICNVYEGLVSYGDDNTDVKPCLAESWDISNDGTEYTFHLKKGVKFHDGTDFNADAVIKSVQRQLPPNATDDMPYASFTFAGVNKVEALDNNTVKFTLNAPSTPFLSNLAMALAAPIVSPTALEKYNGNLNEHPVGTGPFKFVSWDKGEKVTIEKNNDYWGEKPILDKVVIKITKENSVRASELMTGSIDAMDGLDPNDVPKLKEKQINIFNEPGMNINYMAFNCERAPFNNPKLREALSYAINREDLVQYLYQGYADVAKTQLPSFIPGYKKDVTSYGYDPDKSKAMLKELGQENLNIKMITYSNPRPYNSVGGQKLAEAVQNSLSKVGVTATIDVYQWTEYKEKTQQGEGEILFYGWNGDNGDADNFLSLLDSKEIASSLNVARYSNPKVDELLAKGRKLPNGDERKALYGDLQDLLAKDAAWVPISYAKQMAASTPKIKNFTIHPTGTVFFKNIDKE</sequence>
<evidence type="ECO:0000259" key="5">
    <source>
        <dbReference type="Pfam" id="PF00496"/>
    </source>
</evidence>
<dbReference type="GO" id="GO:0042597">
    <property type="term" value="C:periplasmic space"/>
    <property type="evidence" value="ECO:0007669"/>
    <property type="project" value="UniProtKB-ARBA"/>
</dbReference>
<dbReference type="SUPFAM" id="SSF53850">
    <property type="entry name" value="Periplasmic binding protein-like II"/>
    <property type="match status" value="1"/>
</dbReference>
<dbReference type="PIRSF" id="PIRSF002741">
    <property type="entry name" value="MppA"/>
    <property type="match status" value="1"/>
</dbReference>
<dbReference type="Gene3D" id="3.10.105.10">
    <property type="entry name" value="Dipeptide-binding Protein, Domain 3"/>
    <property type="match status" value="1"/>
</dbReference>
<dbReference type="InterPro" id="IPR000914">
    <property type="entry name" value="SBP_5_dom"/>
</dbReference>
<dbReference type="InterPro" id="IPR030678">
    <property type="entry name" value="Peptide/Ni-bd"/>
</dbReference>
<dbReference type="Gene3D" id="3.40.190.10">
    <property type="entry name" value="Periplasmic binding protein-like II"/>
    <property type="match status" value="1"/>
</dbReference>
<dbReference type="Proteomes" id="UP000199263">
    <property type="component" value="Unassembled WGS sequence"/>
</dbReference>
<evidence type="ECO:0000313" key="6">
    <source>
        <dbReference type="EMBL" id="SFC18021.1"/>
    </source>
</evidence>
<reference evidence="6 7" key="1">
    <citation type="submission" date="2016-10" db="EMBL/GenBank/DDBJ databases">
        <authorList>
            <person name="de Groot N.N."/>
        </authorList>
    </citation>
    <scope>NUCLEOTIDE SEQUENCE [LARGE SCALE GENOMIC DNA]</scope>
    <source>
        <strain evidence="6 7">DSM 12992</strain>
    </source>
</reference>
<dbReference type="PANTHER" id="PTHR30290:SF38">
    <property type="entry name" value="D,D-DIPEPTIDE-BINDING PERIPLASMIC PROTEIN DDPA-RELATED"/>
    <property type="match status" value="1"/>
</dbReference>
<dbReference type="PROSITE" id="PS01040">
    <property type="entry name" value="SBP_BACTERIAL_5"/>
    <property type="match status" value="1"/>
</dbReference>
<dbReference type="Gene3D" id="3.90.76.10">
    <property type="entry name" value="Dipeptide-binding Protein, Domain 1"/>
    <property type="match status" value="1"/>
</dbReference>
<dbReference type="Pfam" id="PF00496">
    <property type="entry name" value="SBP_bac_5"/>
    <property type="match status" value="1"/>
</dbReference>